<evidence type="ECO:0000256" key="5">
    <source>
        <dbReference type="ARBA" id="ARBA00022807"/>
    </source>
</evidence>
<keyword evidence="7" id="KW-1015">Disulfide bond</keyword>
<dbReference type="Proteomes" id="UP000024635">
    <property type="component" value="Unassembled WGS sequence"/>
</dbReference>
<dbReference type="PANTHER" id="PTHR12411">
    <property type="entry name" value="CYSTEINE PROTEASE FAMILY C1-RELATED"/>
    <property type="match status" value="1"/>
</dbReference>
<evidence type="ECO:0000259" key="11">
    <source>
        <dbReference type="SMART" id="SM00645"/>
    </source>
</evidence>
<sequence>MVGRALVLPLFVVLCVSANRVDGGRLDKDIRQNTDAYAEVLDDDELVEYVNGNQQLWKAELHDRFSSIHEVSRKYMLGVKNVHLPSEALGRLSPTRFLNITVPDSFDAREWWPECESVGFVRDQSSCGSCWAFGAAEAITDRICIASKGTFKPTISSNEILSCCEICGDGCRGGYPIRAWDYWVKHGVVTGGEYGTNNTCLPYPFPSCRKHGNHSLPAQCSHAPFETPKCNRMCDRNYKEDYEADKHYGLISYGIHSDELSIRKELLTYGPIEVAFLVYMDFFHYKSGIYKHTAGAFAGGHAVKLIGWGEENGTPYWLIANSWGRDWGDKGFFKILRGSNECEIEGGAVAGVPRI</sequence>
<keyword evidence="8" id="KW-0325">Glycoprotein</keyword>
<name>A0A016TAP0_9BILA</name>
<protein>
    <recommendedName>
        <fullName evidence="11">Peptidase C1A papain C-terminal domain-containing protein</fullName>
    </recommendedName>
</protein>
<dbReference type="FunFam" id="3.90.70.10:FF:000031">
    <property type="entry name" value="Cathepsin B"/>
    <property type="match status" value="1"/>
</dbReference>
<comment type="caution">
    <text evidence="12">The sequence shown here is derived from an EMBL/GenBank/DDBJ whole genome shotgun (WGS) entry which is preliminary data.</text>
</comment>
<evidence type="ECO:0000256" key="4">
    <source>
        <dbReference type="ARBA" id="ARBA00022801"/>
    </source>
</evidence>
<feature type="signal peptide" evidence="10">
    <location>
        <begin position="1"/>
        <end position="18"/>
    </location>
</feature>
<dbReference type="PRINTS" id="PR00705">
    <property type="entry name" value="PAPAIN"/>
</dbReference>
<keyword evidence="5" id="KW-0788">Thiol protease</keyword>
<evidence type="ECO:0000256" key="2">
    <source>
        <dbReference type="ARBA" id="ARBA00022670"/>
    </source>
</evidence>
<evidence type="ECO:0000313" key="13">
    <source>
        <dbReference type="Proteomes" id="UP000024635"/>
    </source>
</evidence>
<dbReference type="InterPro" id="IPR013128">
    <property type="entry name" value="Peptidase_C1A"/>
</dbReference>
<dbReference type="Pfam" id="PF00112">
    <property type="entry name" value="Peptidase_C1"/>
    <property type="match status" value="1"/>
</dbReference>
<gene>
    <name evidence="12" type="primary">Acey_s0120.g904</name>
    <name evidence="12" type="ORF">Y032_0120g904</name>
</gene>
<dbReference type="AlphaFoldDB" id="A0A016TAP0"/>
<evidence type="ECO:0000313" key="12">
    <source>
        <dbReference type="EMBL" id="EYB99721.1"/>
    </source>
</evidence>
<evidence type="ECO:0000256" key="1">
    <source>
        <dbReference type="ARBA" id="ARBA00008455"/>
    </source>
</evidence>
<dbReference type="InterPro" id="IPR000169">
    <property type="entry name" value="Pept_cys_AS"/>
</dbReference>
<keyword evidence="13" id="KW-1185">Reference proteome</keyword>
<evidence type="ECO:0000256" key="9">
    <source>
        <dbReference type="ARBA" id="ARBA00057399"/>
    </source>
</evidence>
<proteinExistence type="inferred from homology"/>
<dbReference type="SUPFAM" id="SSF54001">
    <property type="entry name" value="Cysteine proteinases"/>
    <property type="match status" value="1"/>
</dbReference>
<dbReference type="STRING" id="53326.A0A016TAP0"/>
<dbReference type="OrthoDB" id="640249at2759"/>
<dbReference type="PROSITE" id="PS00639">
    <property type="entry name" value="THIOL_PROTEASE_HIS"/>
    <property type="match status" value="1"/>
</dbReference>
<evidence type="ECO:0000256" key="6">
    <source>
        <dbReference type="ARBA" id="ARBA00023145"/>
    </source>
</evidence>
<dbReference type="CDD" id="cd02620">
    <property type="entry name" value="Peptidase_C1A_CathepsinB"/>
    <property type="match status" value="1"/>
</dbReference>
<feature type="chain" id="PRO_5018543370" description="Peptidase C1A papain C-terminal domain-containing protein" evidence="10">
    <location>
        <begin position="19"/>
        <end position="355"/>
    </location>
</feature>
<evidence type="ECO:0000256" key="7">
    <source>
        <dbReference type="ARBA" id="ARBA00023157"/>
    </source>
</evidence>
<accession>A0A016TAP0</accession>
<dbReference type="InterPro" id="IPR000668">
    <property type="entry name" value="Peptidase_C1A_C"/>
</dbReference>
<dbReference type="EMBL" id="JARK01001456">
    <property type="protein sequence ID" value="EYB99721.1"/>
    <property type="molecule type" value="Genomic_DNA"/>
</dbReference>
<dbReference type="Gene3D" id="3.90.70.10">
    <property type="entry name" value="Cysteine proteinases"/>
    <property type="match status" value="1"/>
</dbReference>
<dbReference type="InterPro" id="IPR025661">
    <property type="entry name" value="Pept_asp_AS"/>
</dbReference>
<dbReference type="PROSITE" id="PS00640">
    <property type="entry name" value="THIOL_PROTEASE_ASN"/>
    <property type="match status" value="1"/>
</dbReference>
<organism evidence="12 13">
    <name type="scientific">Ancylostoma ceylanicum</name>
    <dbReference type="NCBI Taxonomy" id="53326"/>
    <lineage>
        <taxon>Eukaryota</taxon>
        <taxon>Metazoa</taxon>
        <taxon>Ecdysozoa</taxon>
        <taxon>Nematoda</taxon>
        <taxon>Chromadorea</taxon>
        <taxon>Rhabditida</taxon>
        <taxon>Rhabditina</taxon>
        <taxon>Rhabditomorpha</taxon>
        <taxon>Strongyloidea</taxon>
        <taxon>Ancylostomatidae</taxon>
        <taxon>Ancylostomatinae</taxon>
        <taxon>Ancylostoma</taxon>
    </lineage>
</organism>
<feature type="domain" description="Peptidase C1A papain C-terminal" evidence="11">
    <location>
        <begin position="102"/>
        <end position="352"/>
    </location>
</feature>
<evidence type="ECO:0000256" key="3">
    <source>
        <dbReference type="ARBA" id="ARBA00022729"/>
    </source>
</evidence>
<dbReference type="InterPro" id="IPR025660">
    <property type="entry name" value="Pept_his_AS"/>
</dbReference>
<keyword evidence="3 10" id="KW-0732">Signal</keyword>
<dbReference type="GO" id="GO:0008234">
    <property type="term" value="F:cysteine-type peptidase activity"/>
    <property type="evidence" value="ECO:0007669"/>
    <property type="project" value="UniProtKB-KW"/>
</dbReference>
<comment type="function">
    <text evidence="9">Expression of the protease correlates with blood-feeding and suggests a role for the protease in blood digestion.</text>
</comment>
<keyword evidence="2" id="KW-0645">Protease</keyword>
<dbReference type="GO" id="GO:0006508">
    <property type="term" value="P:proteolysis"/>
    <property type="evidence" value="ECO:0007669"/>
    <property type="project" value="UniProtKB-KW"/>
</dbReference>
<evidence type="ECO:0000256" key="10">
    <source>
        <dbReference type="SAM" id="SignalP"/>
    </source>
</evidence>
<dbReference type="PROSITE" id="PS00139">
    <property type="entry name" value="THIOL_PROTEASE_CYS"/>
    <property type="match status" value="1"/>
</dbReference>
<dbReference type="SMART" id="SM00645">
    <property type="entry name" value="Pept_C1"/>
    <property type="match status" value="1"/>
</dbReference>
<evidence type="ECO:0000256" key="8">
    <source>
        <dbReference type="ARBA" id="ARBA00023180"/>
    </source>
</evidence>
<reference evidence="13" key="1">
    <citation type="journal article" date="2015" name="Nat. Genet.">
        <title>The genome and transcriptome of the zoonotic hookworm Ancylostoma ceylanicum identify infection-specific gene families.</title>
        <authorList>
            <person name="Schwarz E.M."/>
            <person name="Hu Y."/>
            <person name="Antoshechkin I."/>
            <person name="Miller M.M."/>
            <person name="Sternberg P.W."/>
            <person name="Aroian R.V."/>
        </authorList>
    </citation>
    <scope>NUCLEOTIDE SEQUENCE</scope>
    <source>
        <strain evidence="13">HY135</strain>
    </source>
</reference>
<comment type="similarity">
    <text evidence="1">Belongs to the peptidase C1 family.</text>
</comment>
<keyword evidence="4" id="KW-0378">Hydrolase</keyword>
<dbReference type="InterPro" id="IPR038765">
    <property type="entry name" value="Papain-like_cys_pep_sf"/>
</dbReference>
<keyword evidence="6" id="KW-0865">Zymogen</keyword>